<name>A0AAP0JFQ5_9MAGN</name>
<dbReference type="Proteomes" id="UP001419268">
    <property type="component" value="Unassembled WGS sequence"/>
</dbReference>
<evidence type="ECO:0000313" key="2">
    <source>
        <dbReference type="Proteomes" id="UP001419268"/>
    </source>
</evidence>
<evidence type="ECO:0000313" key="1">
    <source>
        <dbReference type="EMBL" id="KAK9133281.1"/>
    </source>
</evidence>
<proteinExistence type="predicted"/>
<protein>
    <submittedName>
        <fullName evidence="1">Uncharacterized protein</fullName>
    </submittedName>
</protein>
<comment type="caution">
    <text evidence="1">The sequence shown here is derived from an EMBL/GenBank/DDBJ whole genome shotgun (WGS) entry which is preliminary data.</text>
</comment>
<sequence length="105" mass="11317">MRGGFQGSPSAHFIGPHNNFASYGQGNNFSSNESFVDNPWYANSGATSHVTPDSFQISNHSPYTCIESLIVGNGNSLPITCVGNARVESYKSKLKSSHTLCVYLI</sequence>
<accession>A0AAP0JFQ5</accession>
<dbReference type="AlphaFoldDB" id="A0AAP0JFQ5"/>
<reference evidence="1 2" key="1">
    <citation type="submission" date="2024-01" db="EMBL/GenBank/DDBJ databases">
        <title>Genome assemblies of Stephania.</title>
        <authorList>
            <person name="Yang L."/>
        </authorList>
    </citation>
    <scope>NUCLEOTIDE SEQUENCE [LARGE SCALE GENOMIC DNA]</scope>
    <source>
        <strain evidence="1">JXDWG</strain>
        <tissue evidence="1">Leaf</tissue>
    </source>
</reference>
<gene>
    <name evidence="1" type="ORF">Scep_012809</name>
</gene>
<keyword evidence="2" id="KW-1185">Reference proteome</keyword>
<dbReference type="EMBL" id="JBBNAG010000005">
    <property type="protein sequence ID" value="KAK9133281.1"/>
    <property type="molecule type" value="Genomic_DNA"/>
</dbReference>
<organism evidence="1 2">
    <name type="scientific">Stephania cephalantha</name>
    <dbReference type="NCBI Taxonomy" id="152367"/>
    <lineage>
        <taxon>Eukaryota</taxon>
        <taxon>Viridiplantae</taxon>
        <taxon>Streptophyta</taxon>
        <taxon>Embryophyta</taxon>
        <taxon>Tracheophyta</taxon>
        <taxon>Spermatophyta</taxon>
        <taxon>Magnoliopsida</taxon>
        <taxon>Ranunculales</taxon>
        <taxon>Menispermaceae</taxon>
        <taxon>Menispermoideae</taxon>
        <taxon>Cissampelideae</taxon>
        <taxon>Stephania</taxon>
    </lineage>
</organism>